<evidence type="ECO:0000256" key="3">
    <source>
        <dbReference type="ARBA" id="ARBA00004613"/>
    </source>
</evidence>
<dbReference type="GO" id="GO:0009279">
    <property type="term" value="C:cell outer membrane"/>
    <property type="evidence" value="ECO:0007669"/>
    <property type="project" value="UniProtKB-SubCell"/>
</dbReference>
<comment type="subcellular location">
    <subcellularLocation>
        <location evidence="1">Cell envelope</location>
    </subcellularLocation>
    <subcellularLocation>
        <location evidence="2">Cell outer membrane</location>
    </subcellularLocation>
    <subcellularLocation>
        <location evidence="3">Secreted</location>
    </subcellularLocation>
</comment>
<dbReference type="EMBL" id="JTCM02000038">
    <property type="protein sequence ID" value="NEU74266.1"/>
    <property type="molecule type" value="Genomic_DNA"/>
</dbReference>
<accession>A0A846HA96</accession>
<dbReference type="SMART" id="SM00710">
    <property type="entry name" value="PbH1"/>
    <property type="match status" value="8"/>
</dbReference>
<dbReference type="AlphaFoldDB" id="A0A846HA96"/>
<dbReference type="InterPro" id="IPR026919">
    <property type="entry name" value="ADGRV1"/>
</dbReference>
<proteinExistence type="predicted"/>
<evidence type="ECO:0000256" key="2">
    <source>
        <dbReference type="ARBA" id="ARBA00004442"/>
    </source>
</evidence>
<dbReference type="InterPro" id="IPR038081">
    <property type="entry name" value="CalX-like_sf"/>
</dbReference>
<dbReference type="Proteomes" id="UP000031549">
    <property type="component" value="Unassembled WGS sequence"/>
</dbReference>
<dbReference type="GO" id="GO:0004930">
    <property type="term" value="F:G protein-coupled receptor activity"/>
    <property type="evidence" value="ECO:0007669"/>
    <property type="project" value="InterPro"/>
</dbReference>
<dbReference type="InterPro" id="IPR003368">
    <property type="entry name" value="POMP_repeat"/>
</dbReference>
<dbReference type="GO" id="GO:0005576">
    <property type="term" value="C:extracellular region"/>
    <property type="evidence" value="ECO:0007669"/>
    <property type="project" value="UniProtKB-SubCell"/>
</dbReference>
<keyword evidence="8" id="KW-0472">Membrane</keyword>
<dbReference type="InterPro" id="IPR011050">
    <property type="entry name" value="Pectin_lyase_fold/virulence"/>
</dbReference>
<dbReference type="Pfam" id="PF03160">
    <property type="entry name" value="Calx-beta"/>
    <property type="match status" value="1"/>
</dbReference>
<evidence type="ECO:0000256" key="9">
    <source>
        <dbReference type="ARBA" id="ARBA00023237"/>
    </source>
</evidence>
<dbReference type="PANTHER" id="PTHR46682:SF1">
    <property type="entry name" value="ADHESION G-PROTEIN COUPLED RECEPTOR V1"/>
    <property type="match status" value="1"/>
</dbReference>
<name>A0A846HA96_9CYAN</name>
<sequence length="1069" mass="110519">MNDKNTNDLSIEASINYLSSKDSNGLSNIFALSGSSSSSTSVQFSLSERKAAFINEIGVFVVSDDKGTVNGIAPGQEGYMQAALTQSRVIFSSLSEKASAGINFVRQLTFKAGERLGFYMVADNTTSSVDTTSGKTSENVFFSLSACNSDKFDHVRVKDKGKSTFDLAWEDLKGGGDKDFNDLVLKMEIVKTPPALGSGLQGGKEGEIIDLRSVKGQISANFTLNSDSSNRNHVGFYRINDTQGTVTDPLTGKTITPGEVGYAQAAIRQSIVSFNQSSTSSTSIETGRLFATYIIANGTSEQFLNLNQSNQEGSGPVAYFTYHKANPDKLQHIRQCGDNTFGFEQPSIKGKREFNYTVFKVDLSVKTEIDIDIDNGSDDDDDTENTNLQAGTLAFAAANYSDFEGNSGMVDKVVAKIQRTGSVKKAVSVGLQLDEGSTATPNDYSNLPLTINFADGETSKDVVIPIVGDTTDEMDETIKLKLFNATGGAILGSQQTATYTIKNDDALVNISASNATVTETASATNTSTFRISRTGDTSAELAVSLDIDSSSTVTSNTGGAFAVDYSLSGGNISGTGAIRSVIIPVGQSFVDLTLTTMDDIHAEADEILKLSLAAGGYSVDTINNNATVTIAANDTEVIVTNDSGEGSLRQALINANDFEETDNITFNIPTTDTGYTAATGMYTITLASDLDNISDDVNITGLGANKLTVSGNNAVGVFSIDEEVTVKIDGLTIANGKANEGGGIYNDGILTLTNSTITGNSASGTGYYVSDTDGLGGGIYNEGSLTVTNSTIAGNSADYTGVGAGGLGGGIYNEGSLTVTNSTIADNEAKLTSGSYGGYGGGIYTKTGTLTVTNSTLSGNSAKEIGGGILNDGGGTLTVSNSTLAGNSANNGGGIFKNGGGTLTVSNSTLTGNSAQADGGGIFNVGTLTVTNSTLSGNSATKDGGGIHNIFGTVNAKNTIIAKNTASSSPDFSGTLTSDGYNLIGVYSGTAATGDKFGTSAAPVDPKLDTLKNNGGPTQTMALLPDSPAINAGDPAFTSPPDTDQRGTGFARVVLSRIDIGAFEIPYFE</sequence>
<dbReference type="NCBIfam" id="NF041518">
    <property type="entry name" value="choice_anch_Q"/>
    <property type="match status" value="1"/>
</dbReference>
<evidence type="ECO:0000256" key="7">
    <source>
        <dbReference type="ARBA" id="ARBA00022837"/>
    </source>
</evidence>
<evidence type="ECO:0000313" key="11">
    <source>
        <dbReference type="EMBL" id="NEU74266.1"/>
    </source>
</evidence>
<dbReference type="InterPro" id="IPR006626">
    <property type="entry name" value="PbH1"/>
</dbReference>
<dbReference type="Gene3D" id="2.60.40.2030">
    <property type="match status" value="2"/>
</dbReference>
<evidence type="ECO:0000256" key="1">
    <source>
        <dbReference type="ARBA" id="ARBA00004196"/>
    </source>
</evidence>
<evidence type="ECO:0000256" key="6">
    <source>
        <dbReference type="ARBA" id="ARBA00022737"/>
    </source>
</evidence>
<keyword evidence="7" id="KW-0106">Calcium</keyword>
<evidence type="ECO:0000259" key="10">
    <source>
        <dbReference type="SMART" id="SM00237"/>
    </source>
</evidence>
<dbReference type="PANTHER" id="PTHR46682">
    <property type="entry name" value="ADHESION G-PROTEIN COUPLED RECEPTOR V1"/>
    <property type="match status" value="1"/>
</dbReference>
<dbReference type="Pfam" id="PF02415">
    <property type="entry name" value="Chlam_PMP"/>
    <property type="match status" value="1"/>
</dbReference>
<comment type="caution">
    <text evidence="11">The sequence shown here is derived from an EMBL/GenBank/DDBJ whole genome shotgun (WGS) entry which is preliminary data.</text>
</comment>
<dbReference type="InterPro" id="IPR025193">
    <property type="entry name" value="DUF4114"/>
</dbReference>
<protein>
    <submittedName>
        <fullName evidence="11">DUF4114 domain-containing protein</fullName>
    </submittedName>
</protein>
<organism evidence="11 12">
    <name type="scientific">Hassallia byssoidea VB512170</name>
    <dbReference type="NCBI Taxonomy" id="1304833"/>
    <lineage>
        <taxon>Bacteria</taxon>
        <taxon>Bacillati</taxon>
        <taxon>Cyanobacteriota</taxon>
        <taxon>Cyanophyceae</taxon>
        <taxon>Nostocales</taxon>
        <taxon>Tolypothrichaceae</taxon>
        <taxon>Hassallia</taxon>
    </lineage>
</organism>
<keyword evidence="12" id="KW-1185">Reference proteome</keyword>
<dbReference type="Pfam" id="PF13448">
    <property type="entry name" value="DUF4114"/>
    <property type="match status" value="2"/>
</dbReference>
<evidence type="ECO:0000313" key="12">
    <source>
        <dbReference type="Proteomes" id="UP000031549"/>
    </source>
</evidence>
<reference evidence="11 12" key="1">
    <citation type="journal article" date="2015" name="Genome Announc.">
        <title>Draft Genome Sequence of Cyanobacterium Hassallia byssoidea Strain VB512170, Isolated from Monuments in India.</title>
        <authorList>
            <person name="Singh D."/>
            <person name="Chandrababunaidu M.M."/>
            <person name="Panda A."/>
            <person name="Sen D."/>
            <person name="Bhattacharyya S."/>
            <person name="Adhikary S.P."/>
            <person name="Tripathy S."/>
        </authorList>
    </citation>
    <scope>NUCLEOTIDE SEQUENCE [LARGE SCALE GENOMIC DNA]</scope>
    <source>
        <strain evidence="11 12">VB512170</strain>
    </source>
</reference>
<dbReference type="SMART" id="SM00237">
    <property type="entry name" value="Calx_beta"/>
    <property type="match status" value="1"/>
</dbReference>
<gene>
    <name evidence="11" type="ORF">PI95_017295</name>
</gene>
<dbReference type="InterPro" id="IPR003644">
    <property type="entry name" value="Calx_beta"/>
</dbReference>
<feature type="domain" description="Calx-beta" evidence="10">
    <location>
        <begin position="374"/>
        <end position="483"/>
    </location>
</feature>
<keyword evidence="4" id="KW-0964">Secreted</keyword>
<evidence type="ECO:0000256" key="5">
    <source>
        <dbReference type="ARBA" id="ARBA00022729"/>
    </source>
</evidence>
<evidence type="ECO:0000256" key="4">
    <source>
        <dbReference type="ARBA" id="ARBA00022525"/>
    </source>
</evidence>
<evidence type="ECO:0000256" key="8">
    <source>
        <dbReference type="ARBA" id="ARBA00023136"/>
    </source>
</evidence>
<dbReference type="InterPro" id="IPR012332">
    <property type="entry name" value="Autotransporter_pectin_lyase_C"/>
</dbReference>
<dbReference type="SUPFAM" id="SSF141072">
    <property type="entry name" value="CalX-like"/>
    <property type="match status" value="2"/>
</dbReference>
<dbReference type="InterPro" id="IPR059226">
    <property type="entry name" value="Choice_anch_Q_dom"/>
</dbReference>
<dbReference type="SUPFAM" id="SSF51126">
    <property type="entry name" value="Pectin lyase-like"/>
    <property type="match status" value="2"/>
</dbReference>
<dbReference type="Gene3D" id="2.160.20.20">
    <property type="match status" value="1"/>
</dbReference>
<keyword evidence="6" id="KW-0677">Repeat</keyword>
<keyword evidence="5" id="KW-0732">Signal</keyword>
<keyword evidence="9" id="KW-0998">Cell outer membrane</keyword>
<dbReference type="RefSeq" id="WP_039737635.1">
    <property type="nucleotide sequence ID" value="NZ_JTCM02000038.1"/>
</dbReference>